<dbReference type="Gene3D" id="3.40.50.300">
    <property type="entry name" value="P-loop containing nucleotide triphosphate hydrolases"/>
    <property type="match status" value="1"/>
</dbReference>
<feature type="transmembrane region" description="Helical" evidence="8">
    <location>
        <begin position="163"/>
        <end position="182"/>
    </location>
</feature>
<dbReference type="Pfam" id="PF00005">
    <property type="entry name" value="ABC_tran"/>
    <property type="match status" value="1"/>
</dbReference>
<dbReference type="InterPro" id="IPR027417">
    <property type="entry name" value="P-loop_NTPase"/>
</dbReference>
<comment type="subcellular location">
    <subcellularLocation>
        <location evidence="1">Cell membrane</location>
        <topology evidence="1">Multi-pass membrane protein</topology>
    </subcellularLocation>
</comment>
<dbReference type="AlphaFoldDB" id="A0A918S0W3"/>
<evidence type="ECO:0000256" key="3">
    <source>
        <dbReference type="ARBA" id="ARBA00022692"/>
    </source>
</evidence>
<sequence length="552" mass="57733">MKTLRLLLPLLRPHWRGFLLSLALTILTLAAGAALLGVSGWFLTATALTGLGLSFNLFAPSAAVRGLSFTRIVSRYFEKLVGHNATLRLLSDLRRWLFSSLFPKLPFGAKALPSGDLLGRLTGDVDAVDTLLLSAIGPAIGAIVISTTTTIVLAMILPAAAPIYAGAIVGAIVLVPTLLFAATRKFGRTAVAAASTMRVQTLEALEGAEDITWFGQQGPVLGRFIETCSQSAAARGFLGSHVALATFAVHALAGIALFATLLCGLEALAQENVSGPILAGALLAILASFEASNALVRATAKLGTGVAAAQRLQALVSLAPNGTEPRNPREPETSPSLVFDNVSFGYGGNLVLDHADLAVAPGERVAISGPSGCGKSTLLSLVLRLNDPLGGTVSVGGEPTTWIATETLYKSVCLLSQQSPVFLDTVRNNLRIAAPEAGDEELWQALDAARLGTTIRALPQGLDTLLGEDATSLSAGQARRLCLARVLLSQASIVLLDEPTAGLDRATELELFHQLPQILEGRSVIMVTHASIPETAGYRRLVLRDAQLSEVS</sequence>
<dbReference type="InterPro" id="IPR039421">
    <property type="entry name" value="Type_1_exporter"/>
</dbReference>
<keyword evidence="4" id="KW-0547">Nucleotide-binding</keyword>
<dbReference type="PROSITE" id="PS50893">
    <property type="entry name" value="ABC_TRANSPORTER_2"/>
    <property type="match status" value="1"/>
</dbReference>
<evidence type="ECO:0000256" key="8">
    <source>
        <dbReference type="SAM" id="Phobius"/>
    </source>
</evidence>
<dbReference type="EMBL" id="BMZE01000001">
    <property type="protein sequence ID" value="GHA18643.1"/>
    <property type="molecule type" value="Genomic_DNA"/>
</dbReference>
<dbReference type="Proteomes" id="UP000646579">
    <property type="component" value="Unassembled WGS sequence"/>
</dbReference>
<dbReference type="InterPro" id="IPR036640">
    <property type="entry name" value="ABC1_TM_sf"/>
</dbReference>
<dbReference type="NCBIfam" id="TIGR02868">
    <property type="entry name" value="CydC"/>
    <property type="match status" value="1"/>
</dbReference>
<dbReference type="InterPro" id="IPR017871">
    <property type="entry name" value="ABC_transporter-like_CS"/>
</dbReference>
<reference evidence="11" key="2">
    <citation type="submission" date="2020-09" db="EMBL/GenBank/DDBJ databases">
        <authorList>
            <person name="Sun Q."/>
            <person name="Kim S."/>
        </authorList>
    </citation>
    <scope>NUCLEOTIDE SEQUENCE</scope>
    <source>
        <strain evidence="11">KCTC 32437</strain>
    </source>
</reference>
<keyword evidence="3 8" id="KW-0812">Transmembrane</keyword>
<protein>
    <submittedName>
        <fullName evidence="11">Thiol reductant ABC exporter subunit CydC</fullName>
    </submittedName>
</protein>
<dbReference type="GO" id="GO:0034775">
    <property type="term" value="P:glutathione transmembrane transport"/>
    <property type="evidence" value="ECO:0007669"/>
    <property type="project" value="InterPro"/>
</dbReference>
<keyword evidence="6 8" id="KW-1133">Transmembrane helix</keyword>
<dbReference type="GO" id="GO:0005524">
    <property type="term" value="F:ATP binding"/>
    <property type="evidence" value="ECO:0007669"/>
    <property type="project" value="UniProtKB-KW"/>
</dbReference>
<organism evidence="11 12">
    <name type="scientific">Devosia pacifica</name>
    <dbReference type="NCBI Taxonomy" id="1335967"/>
    <lineage>
        <taxon>Bacteria</taxon>
        <taxon>Pseudomonadati</taxon>
        <taxon>Pseudomonadota</taxon>
        <taxon>Alphaproteobacteria</taxon>
        <taxon>Hyphomicrobiales</taxon>
        <taxon>Devosiaceae</taxon>
        <taxon>Devosia</taxon>
    </lineage>
</organism>
<dbReference type="PANTHER" id="PTHR24221">
    <property type="entry name" value="ATP-BINDING CASSETTE SUB-FAMILY B"/>
    <property type="match status" value="1"/>
</dbReference>
<evidence type="ECO:0000256" key="2">
    <source>
        <dbReference type="ARBA" id="ARBA00005417"/>
    </source>
</evidence>
<dbReference type="Gene3D" id="1.20.1560.10">
    <property type="entry name" value="ABC transporter type 1, transmembrane domain"/>
    <property type="match status" value="1"/>
</dbReference>
<feature type="transmembrane region" description="Helical" evidence="8">
    <location>
        <begin position="42"/>
        <end position="64"/>
    </location>
</feature>
<dbReference type="GO" id="GO:0005886">
    <property type="term" value="C:plasma membrane"/>
    <property type="evidence" value="ECO:0007669"/>
    <property type="project" value="UniProtKB-SubCell"/>
</dbReference>
<feature type="domain" description="ABC transporter" evidence="9">
    <location>
        <begin position="337"/>
        <end position="551"/>
    </location>
</feature>
<dbReference type="RefSeq" id="WP_189424344.1">
    <property type="nucleotide sequence ID" value="NZ_BMZE01000001.1"/>
</dbReference>
<evidence type="ECO:0000259" key="9">
    <source>
        <dbReference type="PROSITE" id="PS50893"/>
    </source>
</evidence>
<dbReference type="InterPro" id="IPR011527">
    <property type="entry name" value="ABC1_TM_dom"/>
</dbReference>
<dbReference type="GO" id="GO:0034040">
    <property type="term" value="F:ATPase-coupled lipid transmembrane transporter activity"/>
    <property type="evidence" value="ECO:0007669"/>
    <property type="project" value="TreeGrafter"/>
</dbReference>
<dbReference type="GO" id="GO:0016887">
    <property type="term" value="F:ATP hydrolysis activity"/>
    <property type="evidence" value="ECO:0007669"/>
    <property type="project" value="InterPro"/>
</dbReference>
<evidence type="ECO:0000256" key="7">
    <source>
        <dbReference type="ARBA" id="ARBA00023136"/>
    </source>
</evidence>
<evidence type="ECO:0000256" key="1">
    <source>
        <dbReference type="ARBA" id="ARBA00004651"/>
    </source>
</evidence>
<keyword evidence="7 8" id="KW-0472">Membrane</keyword>
<evidence type="ECO:0000313" key="11">
    <source>
        <dbReference type="EMBL" id="GHA18643.1"/>
    </source>
</evidence>
<comment type="caution">
    <text evidence="11">The sequence shown here is derived from an EMBL/GenBank/DDBJ whole genome shotgun (WGS) entry which is preliminary data.</text>
</comment>
<dbReference type="GO" id="GO:0045454">
    <property type="term" value="P:cell redox homeostasis"/>
    <property type="evidence" value="ECO:0007669"/>
    <property type="project" value="InterPro"/>
</dbReference>
<evidence type="ECO:0000313" key="12">
    <source>
        <dbReference type="Proteomes" id="UP000646579"/>
    </source>
</evidence>
<name>A0A918S0W3_9HYPH</name>
<reference evidence="11" key="1">
    <citation type="journal article" date="2014" name="Int. J. Syst. Evol. Microbiol.">
        <title>Complete genome sequence of Corynebacterium casei LMG S-19264T (=DSM 44701T), isolated from a smear-ripened cheese.</title>
        <authorList>
            <consortium name="US DOE Joint Genome Institute (JGI-PGF)"/>
            <person name="Walter F."/>
            <person name="Albersmeier A."/>
            <person name="Kalinowski J."/>
            <person name="Ruckert C."/>
        </authorList>
    </citation>
    <scope>NUCLEOTIDE SEQUENCE</scope>
    <source>
        <strain evidence="11">KCTC 32437</strain>
    </source>
</reference>
<dbReference type="PROSITE" id="PS00211">
    <property type="entry name" value="ABC_TRANSPORTER_1"/>
    <property type="match status" value="1"/>
</dbReference>
<accession>A0A918S0W3</accession>
<dbReference type="PANTHER" id="PTHR24221:SF653">
    <property type="entry name" value="TRANSPORT ATP-BINDING PROTEIN CYDC"/>
    <property type="match status" value="1"/>
</dbReference>
<feature type="domain" description="ABC transmembrane type-1" evidence="10">
    <location>
        <begin position="17"/>
        <end position="304"/>
    </location>
</feature>
<keyword evidence="12" id="KW-1185">Reference proteome</keyword>
<keyword evidence="5" id="KW-0067">ATP-binding</keyword>
<proteinExistence type="inferred from homology"/>
<gene>
    <name evidence="11" type="ORF">GCM10007989_12440</name>
</gene>
<dbReference type="PROSITE" id="PS50929">
    <property type="entry name" value="ABC_TM1F"/>
    <property type="match status" value="1"/>
</dbReference>
<dbReference type="InterPro" id="IPR003439">
    <property type="entry name" value="ABC_transporter-like_ATP-bd"/>
</dbReference>
<evidence type="ECO:0000256" key="5">
    <source>
        <dbReference type="ARBA" id="ARBA00022840"/>
    </source>
</evidence>
<dbReference type="InterPro" id="IPR014223">
    <property type="entry name" value="ABC_CydC/D"/>
</dbReference>
<comment type="similarity">
    <text evidence="2">Belongs to the ABC transporter superfamily.</text>
</comment>
<feature type="transmembrane region" description="Helical" evidence="8">
    <location>
        <begin position="275"/>
        <end position="296"/>
    </location>
</feature>
<dbReference type="SUPFAM" id="SSF52540">
    <property type="entry name" value="P-loop containing nucleoside triphosphate hydrolases"/>
    <property type="match status" value="1"/>
</dbReference>
<dbReference type="InterPro" id="IPR003593">
    <property type="entry name" value="AAA+_ATPase"/>
</dbReference>
<evidence type="ECO:0000256" key="6">
    <source>
        <dbReference type="ARBA" id="ARBA00022989"/>
    </source>
</evidence>
<dbReference type="GO" id="GO:0140359">
    <property type="term" value="F:ABC-type transporter activity"/>
    <property type="evidence" value="ECO:0007669"/>
    <property type="project" value="InterPro"/>
</dbReference>
<feature type="transmembrane region" description="Helical" evidence="8">
    <location>
        <begin position="242"/>
        <end position="269"/>
    </location>
</feature>
<evidence type="ECO:0000259" key="10">
    <source>
        <dbReference type="PROSITE" id="PS50929"/>
    </source>
</evidence>
<feature type="transmembrane region" description="Helical" evidence="8">
    <location>
        <begin position="130"/>
        <end position="157"/>
    </location>
</feature>
<evidence type="ECO:0000256" key="4">
    <source>
        <dbReference type="ARBA" id="ARBA00022741"/>
    </source>
</evidence>
<dbReference type="SUPFAM" id="SSF90123">
    <property type="entry name" value="ABC transporter transmembrane region"/>
    <property type="match status" value="1"/>
</dbReference>
<dbReference type="SMART" id="SM00382">
    <property type="entry name" value="AAA"/>
    <property type="match status" value="1"/>
</dbReference>